<gene>
    <name evidence="6" type="ORF">ATN88_04915</name>
</gene>
<dbReference type="GO" id="GO:0000976">
    <property type="term" value="F:transcription cis-regulatory region binding"/>
    <property type="evidence" value="ECO:0007669"/>
    <property type="project" value="TreeGrafter"/>
</dbReference>
<dbReference type="PANTHER" id="PTHR30055:SF146">
    <property type="entry name" value="HTH-TYPE TRANSCRIPTIONAL DUAL REGULATOR CECR"/>
    <property type="match status" value="1"/>
</dbReference>
<feature type="domain" description="HTH tetR-type" evidence="5">
    <location>
        <begin position="10"/>
        <end position="69"/>
    </location>
</feature>
<comment type="caution">
    <text evidence="6">The sequence shown here is derived from an EMBL/GenBank/DDBJ whole genome shotgun (WGS) entry which is preliminary data.</text>
</comment>
<dbReference type="PANTHER" id="PTHR30055">
    <property type="entry name" value="HTH-TYPE TRANSCRIPTIONAL REGULATOR RUTR"/>
    <property type="match status" value="1"/>
</dbReference>
<dbReference type="GO" id="GO:0003700">
    <property type="term" value="F:DNA-binding transcription factor activity"/>
    <property type="evidence" value="ECO:0007669"/>
    <property type="project" value="TreeGrafter"/>
</dbReference>
<proteinExistence type="predicted"/>
<reference evidence="6 7" key="1">
    <citation type="submission" date="2015-11" db="EMBL/GenBank/DDBJ databases">
        <title>Genomic Taxonomy of the Vibrionaceae.</title>
        <authorList>
            <person name="Gomez-Gil B."/>
            <person name="Enciso-Ibarra J."/>
        </authorList>
    </citation>
    <scope>NUCLEOTIDE SEQUENCE [LARGE SCALE GENOMIC DNA]</scope>
    <source>
        <strain evidence="6 7">CAIM 912</strain>
    </source>
</reference>
<keyword evidence="3" id="KW-0804">Transcription</keyword>
<protein>
    <submittedName>
        <fullName evidence="6">TetR family transcriptional regulator</fullName>
    </submittedName>
</protein>
<sequence>MTAHILQRKEQKRQQILEAASSLFSKQGYGISMDAIAECANVSKQTVYAHFSNKDQLFETCIVEKCKSAGIDWDLEKDHRKPDVVLKEYGWQFQNLVLGEDAINMFQNIVRQADSHPEIAGIYLDQGPTRNVLLLSGYLKLLVKSGDLPHCKDTEQAAMQLLLMLHGRSVYWAYFGFDANESDAVRRAYTDNCVDVFLRGYGYNI</sequence>
<organism evidence="6 7">
    <name type="scientific">Enterovibrio coralii</name>
    <dbReference type="NCBI Taxonomy" id="294935"/>
    <lineage>
        <taxon>Bacteria</taxon>
        <taxon>Pseudomonadati</taxon>
        <taxon>Pseudomonadota</taxon>
        <taxon>Gammaproteobacteria</taxon>
        <taxon>Vibrionales</taxon>
        <taxon>Vibrionaceae</taxon>
        <taxon>Enterovibrio</taxon>
    </lineage>
</organism>
<dbReference type="RefSeq" id="WP_067410558.1">
    <property type="nucleotide sequence ID" value="NZ_LNTY01000006.1"/>
</dbReference>
<dbReference type="Pfam" id="PF00440">
    <property type="entry name" value="TetR_N"/>
    <property type="match status" value="1"/>
</dbReference>
<dbReference type="PRINTS" id="PR00455">
    <property type="entry name" value="HTHTETR"/>
</dbReference>
<evidence type="ECO:0000256" key="2">
    <source>
        <dbReference type="ARBA" id="ARBA00023125"/>
    </source>
</evidence>
<dbReference type="InterPro" id="IPR050109">
    <property type="entry name" value="HTH-type_TetR-like_transc_reg"/>
</dbReference>
<keyword evidence="1" id="KW-0805">Transcription regulation</keyword>
<dbReference type="EMBL" id="LNTY01000006">
    <property type="protein sequence ID" value="KXF83069.1"/>
    <property type="molecule type" value="Genomic_DNA"/>
</dbReference>
<dbReference type="Gene3D" id="1.10.357.10">
    <property type="entry name" value="Tetracycline Repressor, domain 2"/>
    <property type="match status" value="1"/>
</dbReference>
<evidence type="ECO:0000313" key="6">
    <source>
        <dbReference type="EMBL" id="KXF83069.1"/>
    </source>
</evidence>
<dbReference type="SUPFAM" id="SSF46689">
    <property type="entry name" value="Homeodomain-like"/>
    <property type="match status" value="1"/>
</dbReference>
<dbReference type="InterPro" id="IPR001647">
    <property type="entry name" value="HTH_TetR"/>
</dbReference>
<dbReference type="FunFam" id="1.10.10.60:FF:000141">
    <property type="entry name" value="TetR family transcriptional regulator"/>
    <property type="match status" value="1"/>
</dbReference>
<dbReference type="STRING" id="294935.ATN88_04915"/>
<dbReference type="Gene3D" id="1.10.10.60">
    <property type="entry name" value="Homeodomain-like"/>
    <property type="match status" value="1"/>
</dbReference>
<dbReference type="AlphaFoldDB" id="A0A135ICA5"/>
<feature type="DNA-binding region" description="H-T-H motif" evidence="4">
    <location>
        <begin position="32"/>
        <end position="51"/>
    </location>
</feature>
<dbReference type="OrthoDB" id="8535430at2"/>
<evidence type="ECO:0000256" key="3">
    <source>
        <dbReference type="ARBA" id="ARBA00023163"/>
    </source>
</evidence>
<evidence type="ECO:0000259" key="5">
    <source>
        <dbReference type="PROSITE" id="PS50977"/>
    </source>
</evidence>
<keyword evidence="2 4" id="KW-0238">DNA-binding</keyword>
<accession>A0A135ICA5</accession>
<evidence type="ECO:0000256" key="4">
    <source>
        <dbReference type="PROSITE-ProRule" id="PRU00335"/>
    </source>
</evidence>
<dbReference type="Proteomes" id="UP000070529">
    <property type="component" value="Unassembled WGS sequence"/>
</dbReference>
<dbReference type="SUPFAM" id="SSF48498">
    <property type="entry name" value="Tetracyclin repressor-like, C-terminal domain"/>
    <property type="match status" value="1"/>
</dbReference>
<dbReference type="Pfam" id="PF14246">
    <property type="entry name" value="TetR_C_7"/>
    <property type="match status" value="1"/>
</dbReference>
<evidence type="ECO:0000256" key="1">
    <source>
        <dbReference type="ARBA" id="ARBA00023015"/>
    </source>
</evidence>
<dbReference type="InterPro" id="IPR039536">
    <property type="entry name" value="TetR_C_Proteobacteria"/>
</dbReference>
<keyword evidence="7" id="KW-1185">Reference proteome</keyword>
<dbReference type="InterPro" id="IPR036271">
    <property type="entry name" value="Tet_transcr_reg_TetR-rel_C_sf"/>
</dbReference>
<name>A0A135ICA5_9GAMM</name>
<dbReference type="InterPro" id="IPR009057">
    <property type="entry name" value="Homeodomain-like_sf"/>
</dbReference>
<evidence type="ECO:0000313" key="7">
    <source>
        <dbReference type="Proteomes" id="UP000070529"/>
    </source>
</evidence>
<dbReference type="PROSITE" id="PS50977">
    <property type="entry name" value="HTH_TETR_2"/>
    <property type="match status" value="1"/>
</dbReference>